<accession>A0A6J6VRY9</accession>
<dbReference type="AlphaFoldDB" id="A0A6J6VRY9"/>
<evidence type="ECO:0000313" key="7">
    <source>
        <dbReference type="EMBL" id="CAB4774850.1"/>
    </source>
</evidence>
<gene>
    <name evidence="7" type="ORF">UFOPK2928_00379</name>
</gene>
<sequence length="90" mass="9782">MVHAVILLLIVILFAPLVSAIPTVAIAGVLIGTSYRILNPASLRESLQTTKSEAFVLVITALVTLFIDLIWGIAIGIITHFITSWISRRN</sequence>
<dbReference type="EMBL" id="CAEZZY010000026">
    <property type="protein sequence ID" value="CAB4774850.1"/>
    <property type="molecule type" value="Genomic_DNA"/>
</dbReference>
<protein>
    <submittedName>
        <fullName evidence="7">Unannotated protein</fullName>
    </submittedName>
</protein>
<name>A0A6J6VRY9_9ZZZZ</name>
<evidence type="ECO:0000256" key="1">
    <source>
        <dbReference type="ARBA" id="ARBA00004141"/>
    </source>
</evidence>
<dbReference type="Pfam" id="PF00916">
    <property type="entry name" value="Sulfate_transp"/>
    <property type="match status" value="1"/>
</dbReference>
<reference evidence="7" key="1">
    <citation type="submission" date="2020-05" db="EMBL/GenBank/DDBJ databases">
        <authorList>
            <person name="Chiriac C."/>
            <person name="Salcher M."/>
            <person name="Ghai R."/>
            <person name="Kavagutti S V."/>
        </authorList>
    </citation>
    <scope>NUCLEOTIDE SEQUENCE</scope>
</reference>
<evidence type="ECO:0000256" key="4">
    <source>
        <dbReference type="ARBA" id="ARBA00023136"/>
    </source>
</evidence>
<dbReference type="GO" id="GO:0016020">
    <property type="term" value="C:membrane"/>
    <property type="evidence" value="ECO:0007669"/>
    <property type="project" value="UniProtKB-SubCell"/>
</dbReference>
<feature type="transmembrane region" description="Helical" evidence="5">
    <location>
        <begin position="54"/>
        <end position="82"/>
    </location>
</feature>
<dbReference type="InterPro" id="IPR011547">
    <property type="entry name" value="SLC26A/SulP_dom"/>
</dbReference>
<evidence type="ECO:0000256" key="5">
    <source>
        <dbReference type="SAM" id="Phobius"/>
    </source>
</evidence>
<evidence type="ECO:0000256" key="3">
    <source>
        <dbReference type="ARBA" id="ARBA00022989"/>
    </source>
</evidence>
<evidence type="ECO:0000256" key="2">
    <source>
        <dbReference type="ARBA" id="ARBA00022692"/>
    </source>
</evidence>
<comment type="subcellular location">
    <subcellularLocation>
        <location evidence="1">Membrane</location>
        <topology evidence="1">Multi-pass membrane protein</topology>
    </subcellularLocation>
</comment>
<evidence type="ECO:0000259" key="6">
    <source>
        <dbReference type="Pfam" id="PF00916"/>
    </source>
</evidence>
<proteinExistence type="predicted"/>
<keyword evidence="4 5" id="KW-0472">Membrane</keyword>
<keyword evidence="3 5" id="KW-1133">Transmembrane helix</keyword>
<organism evidence="7">
    <name type="scientific">freshwater metagenome</name>
    <dbReference type="NCBI Taxonomy" id="449393"/>
    <lineage>
        <taxon>unclassified sequences</taxon>
        <taxon>metagenomes</taxon>
        <taxon>ecological metagenomes</taxon>
    </lineage>
</organism>
<feature type="domain" description="SLC26A/SulP transporter" evidence="6">
    <location>
        <begin position="1"/>
        <end position="60"/>
    </location>
</feature>
<keyword evidence="2 5" id="KW-0812">Transmembrane</keyword>